<protein>
    <submittedName>
        <fullName evidence="4">Putative editing factor</fullName>
    </submittedName>
    <submittedName>
        <fullName evidence="3">Tetratricopeptide-like helical domain superfamily</fullName>
    </submittedName>
</protein>
<dbReference type="InterPro" id="IPR002885">
    <property type="entry name" value="PPR_rpt"/>
</dbReference>
<dbReference type="NCBIfam" id="TIGR00756">
    <property type="entry name" value="PPR"/>
    <property type="match status" value="6"/>
</dbReference>
<dbReference type="GO" id="GO:0009451">
    <property type="term" value="P:RNA modification"/>
    <property type="evidence" value="ECO:0000318"/>
    <property type="project" value="GO_Central"/>
</dbReference>
<sequence>MAASSDILSLKILENMFMNILQSCKTMNKLKKIHTQIIKFSLSKTSSYLVTKMVNICDQHEQIDYAKSLFKEVSHPNIYLYNAIIKAYTHTHLNNSLTIYLYKQMLREQISPDNFTYPFVIRACGGLPDLRLSKQVHGHVLKYGVESNIVIENSLLDMYVKCGGVDDAHKVFDEMSQRDVICWNTVIYGYTKVGQMKKARELFEQMPEKSVVSWTAMISGYTRVRSNTDALDMFHMMQRAGVKPDWISLLSVLSVCTQLGALELGKWVHFYAERNGFLRKTSVCNALIEMYAKSGNIEQAWQVFDKMLERDVISWSTMVGGLATHGKARDAIRLFQEMQKSTVKPNEITFVGLLSACAHAGLLEDGLRYFDSMTTDYNLEPGIEHYGCLVDLLGRTGCLDQALEVIKTMPMKPDSAIWGSLLSACRTKGNLAMAVIAMEHLIELEPEDTGNYVLLSNIYADLGRWDGVSRVRKLIRGKTMSKKPGCSAIEVDNVVEEFVSGDKSKPFSEEVYSMLELLASQRRILNDFDEIVFEEM</sequence>
<evidence type="ECO:0000313" key="3">
    <source>
        <dbReference type="EMBL" id="KAF5774713.1"/>
    </source>
</evidence>
<feature type="repeat" description="PPR" evidence="2">
    <location>
        <begin position="311"/>
        <end position="345"/>
    </location>
</feature>
<reference evidence="3" key="3">
    <citation type="submission" date="2020-06" db="EMBL/GenBank/DDBJ databases">
        <title>Helianthus annuus Genome sequencing and assembly Release 2.</title>
        <authorList>
            <person name="Gouzy J."/>
            <person name="Langlade N."/>
            <person name="Munos S."/>
        </authorList>
    </citation>
    <scope>NUCLEOTIDE SEQUENCE</scope>
    <source>
        <tissue evidence="3">Leaves</tissue>
    </source>
</reference>
<dbReference type="AlphaFoldDB" id="A0A251SUP0"/>
<reference evidence="3 5" key="1">
    <citation type="journal article" date="2017" name="Nature">
        <title>The sunflower genome provides insights into oil metabolism, flowering and Asterid evolution.</title>
        <authorList>
            <person name="Badouin H."/>
            <person name="Gouzy J."/>
            <person name="Grassa C.J."/>
            <person name="Murat F."/>
            <person name="Staton S.E."/>
            <person name="Cottret L."/>
            <person name="Lelandais-Briere C."/>
            <person name="Owens G.L."/>
            <person name="Carrere S."/>
            <person name="Mayjonade B."/>
            <person name="Legrand L."/>
            <person name="Gill N."/>
            <person name="Kane N.C."/>
            <person name="Bowers J.E."/>
            <person name="Hubner S."/>
            <person name="Bellec A."/>
            <person name="Berard A."/>
            <person name="Berges H."/>
            <person name="Blanchet N."/>
            <person name="Boniface M.C."/>
            <person name="Brunel D."/>
            <person name="Catrice O."/>
            <person name="Chaidir N."/>
            <person name="Claudel C."/>
            <person name="Donnadieu C."/>
            <person name="Faraut T."/>
            <person name="Fievet G."/>
            <person name="Helmstetter N."/>
            <person name="King M."/>
            <person name="Knapp S.J."/>
            <person name="Lai Z."/>
            <person name="Le Paslier M.C."/>
            <person name="Lippi Y."/>
            <person name="Lorenzon L."/>
            <person name="Mandel J.R."/>
            <person name="Marage G."/>
            <person name="Marchand G."/>
            <person name="Marquand E."/>
            <person name="Bret-Mestries E."/>
            <person name="Morien E."/>
            <person name="Nambeesan S."/>
            <person name="Nguyen T."/>
            <person name="Pegot-Espagnet P."/>
            <person name="Pouilly N."/>
            <person name="Raftis F."/>
            <person name="Sallet E."/>
            <person name="Schiex T."/>
            <person name="Thomas J."/>
            <person name="Vandecasteele C."/>
            <person name="Vares D."/>
            <person name="Vear F."/>
            <person name="Vautrin S."/>
            <person name="Crespi M."/>
            <person name="Mangin B."/>
            <person name="Burke J.M."/>
            <person name="Salse J."/>
            <person name="Munos S."/>
            <person name="Vincourt P."/>
            <person name="Rieseberg L.H."/>
            <person name="Langlade N.B."/>
        </authorList>
    </citation>
    <scope>NUCLEOTIDE SEQUENCE [LARGE SCALE GENOMIC DNA]</scope>
    <source>
        <strain evidence="5">cv. SF193</strain>
        <tissue evidence="3">Leaves</tissue>
    </source>
</reference>
<feature type="repeat" description="PPR" evidence="2">
    <location>
        <begin position="280"/>
        <end position="310"/>
    </location>
</feature>
<dbReference type="EMBL" id="MNCJ02000328">
    <property type="protein sequence ID" value="KAF5774713.1"/>
    <property type="molecule type" value="Genomic_DNA"/>
</dbReference>
<dbReference type="PANTHER" id="PTHR47926:SF415">
    <property type="entry name" value="PENTATRICOPEPTIDE REPEAT-CONTAINING PROTEIN"/>
    <property type="match status" value="1"/>
</dbReference>
<evidence type="ECO:0000313" key="4">
    <source>
        <dbReference type="EMBL" id="OTG02597.1"/>
    </source>
</evidence>
<evidence type="ECO:0000313" key="5">
    <source>
        <dbReference type="Proteomes" id="UP000215914"/>
    </source>
</evidence>
<dbReference type="FunCoup" id="A0A251SUP0">
    <property type="interactions" value="123"/>
</dbReference>
<keyword evidence="5" id="KW-1185">Reference proteome</keyword>
<evidence type="ECO:0000256" key="2">
    <source>
        <dbReference type="PROSITE-ProRule" id="PRU00708"/>
    </source>
</evidence>
<dbReference type="InParanoid" id="A0A251SUP0"/>
<dbReference type="OrthoDB" id="185373at2759"/>
<dbReference type="InterPro" id="IPR046848">
    <property type="entry name" value="E_motif"/>
</dbReference>
<dbReference type="Pfam" id="PF12854">
    <property type="entry name" value="PPR_1"/>
    <property type="match status" value="1"/>
</dbReference>
<organism evidence="4 5">
    <name type="scientific">Helianthus annuus</name>
    <name type="common">Common sunflower</name>
    <dbReference type="NCBI Taxonomy" id="4232"/>
    <lineage>
        <taxon>Eukaryota</taxon>
        <taxon>Viridiplantae</taxon>
        <taxon>Streptophyta</taxon>
        <taxon>Embryophyta</taxon>
        <taxon>Tracheophyta</taxon>
        <taxon>Spermatophyta</taxon>
        <taxon>Magnoliopsida</taxon>
        <taxon>eudicotyledons</taxon>
        <taxon>Gunneridae</taxon>
        <taxon>Pentapetalae</taxon>
        <taxon>asterids</taxon>
        <taxon>campanulids</taxon>
        <taxon>Asterales</taxon>
        <taxon>Asteraceae</taxon>
        <taxon>Asteroideae</taxon>
        <taxon>Heliantheae alliance</taxon>
        <taxon>Heliantheae</taxon>
        <taxon>Helianthus</taxon>
    </lineage>
</organism>
<dbReference type="Pfam" id="PF13041">
    <property type="entry name" value="PPR_2"/>
    <property type="match status" value="3"/>
</dbReference>
<feature type="repeat" description="PPR" evidence="2">
    <location>
        <begin position="148"/>
        <end position="178"/>
    </location>
</feature>
<proteinExistence type="predicted"/>
<dbReference type="PANTHER" id="PTHR47926">
    <property type="entry name" value="PENTATRICOPEPTIDE REPEAT-CONTAINING PROTEIN"/>
    <property type="match status" value="1"/>
</dbReference>
<dbReference type="Pfam" id="PF01535">
    <property type="entry name" value="PPR"/>
    <property type="match status" value="1"/>
</dbReference>
<dbReference type="Gramene" id="mRNA:HanXRQr2_Chr13g0603841">
    <property type="protein sequence ID" value="CDS:HanXRQr2_Chr13g0603841.1"/>
    <property type="gene ID" value="HanXRQr2_Chr13g0603841"/>
</dbReference>
<dbReference type="InterPro" id="IPR011990">
    <property type="entry name" value="TPR-like_helical_dom_sf"/>
</dbReference>
<dbReference type="PROSITE" id="PS51375">
    <property type="entry name" value="PPR"/>
    <property type="match status" value="4"/>
</dbReference>
<dbReference type="Gene3D" id="1.25.40.10">
    <property type="entry name" value="Tetratricopeptide repeat domain"/>
    <property type="match status" value="4"/>
</dbReference>
<accession>A0A251SUP0</accession>
<name>A0A251SUP0_HELAN</name>
<gene>
    <name evidence="4" type="ORF">HannXRQ_Chr13g0414881</name>
    <name evidence="3" type="ORF">HanXRQr2_Chr13g0603841</name>
</gene>
<dbReference type="EMBL" id="CM007902">
    <property type="protein sequence ID" value="OTG02597.1"/>
    <property type="molecule type" value="Genomic_DNA"/>
</dbReference>
<dbReference type="Pfam" id="PF20431">
    <property type="entry name" value="E_motif"/>
    <property type="match status" value="1"/>
</dbReference>
<dbReference type="Proteomes" id="UP000215914">
    <property type="component" value="Chromosome 13"/>
</dbReference>
<dbReference type="FunFam" id="1.25.40.10:FF:000348">
    <property type="entry name" value="Pentatricopeptide repeat-containing protein chloroplastic"/>
    <property type="match status" value="1"/>
</dbReference>
<reference evidence="4" key="2">
    <citation type="submission" date="2017-02" db="EMBL/GenBank/DDBJ databases">
        <title>Sunflower complete genome.</title>
        <authorList>
            <person name="Langlade N."/>
            <person name="Munos S."/>
        </authorList>
    </citation>
    <scope>NUCLEOTIDE SEQUENCE [LARGE SCALE GENOMIC DNA]</scope>
    <source>
        <tissue evidence="4">Leaves</tissue>
    </source>
</reference>
<keyword evidence="1" id="KW-0677">Repeat</keyword>
<dbReference type="SUPFAM" id="SSF48452">
    <property type="entry name" value="TPR-like"/>
    <property type="match status" value="1"/>
</dbReference>
<dbReference type="GO" id="GO:0003723">
    <property type="term" value="F:RNA binding"/>
    <property type="evidence" value="ECO:0007669"/>
    <property type="project" value="InterPro"/>
</dbReference>
<dbReference type="OMA" id="FRRMQMV"/>
<dbReference type="FunFam" id="1.25.40.10:FF:000184">
    <property type="entry name" value="Pentatricopeptide repeat-containing protein, chloroplastic"/>
    <property type="match status" value="1"/>
</dbReference>
<dbReference type="InterPro" id="IPR046960">
    <property type="entry name" value="PPR_At4g14850-like_plant"/>
</dbReference>
<feature type="repeat" description="PPR" evidence="2">
    <location>
        <begin position="179"/>
        <end position="213"/>
    </location>
</feature>
<evidence type="ECO:0000256" key="1">
    <source>
        <dbReference type="ARBA" id="ARBA00022737"/>
    </source>
</evidence>